<dbReference type="GO" id="GO:0019627">
    <property type="term" value="P:urea metabolic process"/>
    <property type="evidence" value="ECO:0007669"/>
    <property type="project" value="InterPro"/>
</dbReference>
<dbReference type="eggNOG" id="COG2371">
    <property type="taxonomic scope" value="Bacteria"/>
</dbReference>
<proteinExistence type="inferred from homology"/>
<evidence type="ECO:0000256" key="2">
    <source>
        <dbReference type="ARBA" id="ARBA00022490"/>
    </source>
</evidence>
<dbReference type="InterPro" id="IPR012406">
    <property type="entry name" value="UreE"/>
</dbReference>
<dbReference type="PIRSF" id="PIRSF036402">
    <property type="entry name" value="Ureas_acces_UreE"/>
    <property type="match status" value="1"/>
</dbReference>
<accession>G6EGY1</accession>
<keyword evidence="2 5" id="KW-0963">Cytoplasm</keyword>
<dbReference type="CDD" id="cd00571">
    <property type="entry name" value="UreE"/>
    <property type="match status" value="1"/>
</dbReference>
<dbReference type="EMBL" id="AGFM01000058">
    <property type="protein sequence ID" value="EHJ59270.1"/>
    <property type="molecule type" value="Genomic_DNA"/>
</dbReference>
<dbReference type="GO" id="GO:0051082">
    <property type="term" value="F:unfolded protein binding"/>
    <property type="evidence" value="ECO:0007669"/>
    <property type="project" value="UniProtKB-UniRule"/>
</dbReference>
<dbReference type="Pfam" id="PF02814">
    <property type="entry name" value="UreE_N"/>
    <property type="match status" value="1"/>
</dbReference>
<evidence type="ECO:0000313" key="9">
    <source>
        <dbReference type="Proteomes" id="UP000004030"/>
    </source>
</evidence>
<dbReference type="InterPro" id="IPR036118">
    <property type="entry name" value="UreE_N_sf"/>
</dbReference>
<dbReference type="OrthoDB" id="9802215at2"/>
<comment type="function">
    <text evidence="5">Involved in urease metallocenter assembly. Binds nickel. Probably functions as a nickel donor during metallocenter assembly.</text>
</comment>
<dbReference type="GO" id="GO:0016151">
    <property type="term" value="F:nickel cation binding"/>
    <property type="evidence" value="ECO:0007669"/>
    <property type="project" value="UniProtKB-UniRule"/>
</dbReference>
<dbReference type="RefSeq" id="WP_007014510.1">
    <property type="nucleotide sequence ID" value="NZ_AGFM01000058.1"/>
</dbReference>
<dbReference type="Gene3D" id="2.60.260.20">
    <property type="entry name" value="Urease metallochaperone UreE, N-terminal domain"/>
    <property type="match status" value="1"/>
</dbReference>
<comment type="subcellular location">
    <subcellularLocation>
        <location evidence="1 5">Cytoplasm</location>
    </subcellularLocation>
</comment>
<dbReference type="SUPFAM" id="SSF69287">
    <property type="entry name" value="Urease metallochaperone UreE, N-terminal domain"/>
    <property type="match status" value="1"/>
</dbReference>
<comment type="similarity">
    <text evidence="5">Belongs to the UreE family.</text>
</comment>
<reference evidence="8 9" key="1">
    <citation type="journal article" date="2012" name="J. Bacteriol.">
        <title>Genome sequence of benzo(a)pyrene-degrading bacterium Novosphingobium pentaromativorans US6-1.</title>
        <authorList>
            <person name="Luo Y.R."/>
            <person name="Kang S.G."/>
            <person name="Kim S.J."/>
            <person name="Kim M.R."/>
            <person name="Li N."/>
            <person name="Lee J.H."/>
            <person name="Kwon K.K."/>
        </authorList>
    </citation>
    <scope>NUCLEOTIDE SEQUENCE [LARGE SCALE GENOMIC DNA]</scope>
    <source>
        <strain evidence="8 9">US6-1</strain>
    </source>
</reference>
<evidence type="ECO:0000256" key="4">
    <source>
        <dbReference type="ARBA" id="ARBA00023186"/>
    </source>
</evidence>
<protein>
    <recommendedName>
        <fullName evidence="5">Urease accessory protein UreE</fullName>
    </recommendedName>
</protein>
<gene>
    <name evidence="5" type="primary">ureE</name>
    <name evidence="8" type="ORF">NSU_3602</name>
</gene>
<dbReference type="GO" id="GO:0065003">
    <property type="term" value="P:protein-containing complex assembly"/>
    <property type="evidence" value="ECO:0007669"/>
    <property type="project" value="InterPro"/>
</dbReference>
<organism evidence="8 9">
    <name type="scientific">Novosphingobium pentaromativorans US6-1</name>
    <dbReference type="NCBI Taxonomy" id="1088721"/>
    <lineage>
        <taxon>Bacteria</taxon>
        <taxon>Pseudomonadati</taxon>
        <taxon>Pseudomonadota</taxon>
        <taxon>Alphaproteobacteria</taxon>
        <taxon>Sphingomonadales</taxon>
        <taxon>Sphingomonadaceae</taxon>
        <taxon>Novosphingobium</taxon>
    </lineage>
</organism>
<dbReference type="KEGG" id="npn:JI59_21000"/>
<dbReference type="SMART" id="SM00988">
    <property type="entry name" value="UreE_N"/>
    <property type="match status" value="1"/>
</dbReference>
<feature type="compositionally biased region" description="Basic and acidic residues" evidence="6">
    <location>
        <begin position="155"/>
        <end position="165"/>
    </location>
</feature>
<evidence type="ECO:0000259" key="7">
    <source>
        <dbReference type="SMART" id="SM00988"/>
    </source>
</evidence>
<evidence type="ECO:0000256" key="6">
    <source>
        <dbReference type="SAM" id="MobiDB-lite"/>
    </source>
</evidence>
<evidence type="ECO:0000313" key="8">
    <source>
        <dbReference type="EMBL" id="EHJ59270.1"/>
    </source>
</evidence>
<dbReference type="Proteomes" id="UP000004030">
    <property type="component" value="Unassembled WGS sequence"/>
</dbReference>
<dbReference type="HAMAP" id="MF_00822">
    <property type="entry name" value="UreE"/>
    <property type="match status" value="1"/>
</dbReference>
<feature type="region of interest" description="Disordered" evidence="6">
    <location>
        <begin position="140"/>
        <end position="181"/>
    </location>
</feature>
<dbReference type="Pfam" id="PF05194">
    <property type="entry name" value="UreE_C"/>
    <property type="match status" value="1"/>
</dbReference>
<dbReference type="GO" id="GO:0005737">
    <property type="term" value="C:cytoplasm"/>
    <property type="evidence" value="ECO:0007669"/>
    <property type="project" value="UniProtKB-SubCell"/>
</dbReference>
<feature type="domain" description="UreE urease accessory N-terminal" evidence="7">
    <location>
        <begin position="1"/>
        <end position="65"/>
    </location>
</feature>
<dbReference type="Gene3D" id="3.30.70.790">
    <property type="entry name" value="UreE, C-terminal domain"/>
    <property type="match status" value="1"/>
</dbReference>
<dbReference type="PATRIC" id="fig|1088721.3.peg.3553"/>
<name>G6EGY1_9SPHN</name>
<dbReference type="AlphaFoldDB" id="G6EGY1"/>
<keyword evidence="4 5" id="KW-0143">Chaperone</keyword>
<keyword evidence="3 5" id="KW-0533">Nickel</keyword>
<evidence type="ECO:0000256" key="5">
    <source>
        <dbReference type="HAMAP-Rule" id="MF_00822"/>
    </source>
</evidence>
<dbReference type="GO" id="GO:0006457">
    <property type="term" value="P:protein folding"/>
    <property type="evidence" value="ECO:0007669"/>
    <property type="project" value="InterPro"/>
</dbReference>
<keyword evidence="9" id="KW-1185">Reference proteome</keyword>
<dbReference type="SUPFAM" id="SSF69737">
    <property type="entry name" value="Urease metallochaperone UreE, C-terminal domain"/>
    <property type="match status" value="1"/>
</dbReference>
<evidence type="ECO:0000256" key="1">
    <source>
        <dbReference type="ARBA" id="ARBA00004496"/>
    </source>
</evidence>
<sequence length="181" mass="19889">MKRIIRIESEAAEKAADAVRLDFDQRNRRRIVFTTNGGASILLDMARPVHLRDGDMLRLDDDSMVRVEALCEPLIEIAAHSSADLVRISWHLGNRHLPTQLLPGDNGGTLRIRHDHVIAEMVVGLGGHCQPVLAPFDPEGGAYSGTGGHHHGHGHDHEHGHEHGQAHNHAHSHGQEHHAHG</sequence>
<dbReference type="InterPro" id="IPR007864">
    <property type="entry name" value="UreE_C_dom"/>
</dbReference>
<dbReference type="InterPro" id="IPR004029">
    <property type="entry name" value="UreE_N"/>
</dbReference>
<evidence type="ECO:0000256" key="3">
    <source>
        <dbReference type="ARBA" id="ARBA00022596"/>
    </source>
</evidence>
<comment type="caution">
    <text evidence="8">The sequence shown here is derived from an EMBL/GenBank/DDBJ whole genome shotgun (WGS) entry which is preliminary data.</text>
</comment>